<evidence type="ECO:0000313" key="1">
    <source>
        <dbReference type="EMBL" id="GFR58439.1"/>
    </source>
</evidence>
<organism evidence="1 2">
    <name type="scientific">Elysia marginata</name>
    <dbReference type="NCBI Taxonomy" id="1093978"/>
    <lineage>
        <taxon>Eukaryota</taxon>
        <taxon>Metazoa</taxon>
        <taxon>Spiralia</taxon>
        <taxon>Lophotrochozoa</taxon>
        <taxon>Mollusca</taxon>
        <taxon>Gastropoda</taxon>
        <taxon>Heterobranchia</taxon>
        <taxon>Euthyneura</taxon>
        <taxon>Panpulmonata</taxon>
        <taxon>Sacoglossa</taxon>
        <taxon>Placobranchoidea</taxon>
        <taxon>Plakobranchidae</taxon>
        <taxon>Elysia</taxon>
    </lineage>
</organism>
<dbReference type="AlphaFoldDB" id="A0AAV4ECD9"/>
<protein>
    <submittedName>
        <fullName evidence="1">Uncharacterized protein</fullName>
    </submittedName>
</protein>
<gene>
    <name evidence="1" type="ORF">ElyMa_003481900</name>
</gene>
<accession>A0AAV4ECD9</accession>
<dbReference type="EMBL" id="BMAT01007142">
    <property type="protein sequence ID" value="GFR58439.1"/>
    <property type="molecule type" value="Genomic_DNA"/>
</dbReference>
<comment type="caution">
    <text evidence="1">The sequence shown here is derived from an EMBL/GenBank/DDBJ whole genome shotgun (WGS) entry which is preliminary data.</text>
</comment>
<name>A0AAV4ECD9_9GAST</name>
<dbReference type="Proteomes" id="UP000762676">
    <property type="component" value="Unassembled WGS sequence"/>
</dbReference>
<keyword evidence="2" id="KW-1185">Reference proteome</keyword>
<proteinExistence type="predicted"/>
<sequence length="101" mass="11478">MTTEVQEMTRCARWDDNRSAVSDPCGRRYDNQNARNRRLYQTTLLNQGKAAGPNLIPPEALKADVDPTATFLCPLFAKVWTSGKYPIDWKEGHLVKIPKET</sequence>
<reference evidence="1 2" key="1">
    <citation type="journal article" date="2021" name="Elife">
        <title>Chloroplast acquisition without the gene transfer in kleptoplastic sea slugs, Plakobranchus ocellatus.</title>
        <authorList>
            <person name="Maeda T."/>
            <person name="Takahashi S."/>
            <person name="Yoshida T."/>
            <person name="Shimamura S."/>
            <person name="Takaki Y."/>
            <person name="Nagai Y."/>
            <person name="Toyoda A."/>
            <person name="Suzuki Y."/>
            <person name="Arimoto A."/>
            <person name="Ishii H."/>
            <person name="Satoh N."/>
            <person name="Nishiyama T."/>
            <person name="Hasebe M."/>
            <person name="Maruyama T."/>
            <person name="Minagawa J."/>
            <person name="Obokata J."/>
            <person name="Shigenobu S."/>
        </authorList>
    </citation>
    <scope>NUCLEOTIDE SEQUENCE [LARGE SCALE GENOMIC DNA]</scope>
</reference>
<evidence type="ECO:0000313" key="2">
    <source>
        <dbReference type="Proteomes" id="UP000762676"/>
    </source>
</evidence>